<comment type="caution">
    <text evidence="1">The sequence shown here is derived from an EMBL/GenBank/DDBJ whole genome shotgun (WGS) entry which is preliminary data.</text>
</comment>
<gene>
    <name evidence="1" type="ORF">J2R62_19625</name>
</gene>
<dbReference type="AlphaFoldDB" id="A0A8I1WCJ7"/>
<sequence>MLGVRLGFGGLIVDPCIPTDWPEFRVQRQWRGAACNIHVQNPECVSKGVKSVLLNGTPVQGAIPAQPAGPTHDVVVIMGSPIGSIL</sequence>
<dbReference type="SUPFAM" id="SSF48208">
    <property type="entry name" value="Six-hairpin glycosidases"/>
    <property type="match status" value="1"/>
</dbReference>
<protein>
    <submittedName>
        <fullName evidence="1">Uncharacterized protein</fullName>
    </submittedName>
</protein>
<dbReference type="EMBL" id="JAFNAA010000556">
    <property type="protein sequence ID" value="MBO1110302.1"/>
    <property type="molecule type" value="Genomic_DNA"/>
</dbReference>
<dbReference type="Proteomes" id="UP000664658">
    <property type="component" value="Unassembled WGS sequence"/>
</dbReference>
<reference evidence="1" key="1">
    <citation type="submission" date="2021-03" db="EMBL/GenBank/DDBJ databases">
        <title>Plesiomonas shigelloides zfcc0051, isolated from zebrafish feces.</title>
        <authorList>
            <person name="Vanderhoek Z."/>
            <person name="Gaulke C."/>
        </authorList>
    </citation>
    <scope>NUCLEOTIDE SEQUENCE</scope>
    <source>
        <strain evidence="1">Zfcc0051</strain>
    </source>
</reference>
<accession>A0A8I1WCJ7</accession>
<organism evidence="1 2">
    <name type="scientific">Plesiomonas shigelloides</name>
    <name type="common">Aeromonas shigelloides</name>
    <dbReference type="NCBI Taxonomy" id="703"/>
    <lineage>
        <taxon>Bacteria</taxon>
        <taxon>Pseudomonadati</taxon>
        <taxon>Pseudomonadota</taxon>
        <taxon>Gammaproteobacteria</taxon>
        <taxon>Enterobacterales</taxon>
        <taxon>Enterobacteriaceae</taxon>
        <taxon>Plesiomonas</taxon>
    </lineage>
</organism>
<dbReference type="InterPro" id="IPR008928">
    <property type="entry name" value="6-hairpin_glycosidase_sf"/>
</dbReference>
<evidence type="ECO:0000313" key="2">
    <source>
        <dbReference type="Proteomes" id="UP000664658"/>
    </source>
</evidence>
<proteinExistence type="predicted"/>
<evidence type="ECO:0000313" key="1">
    <source>
        <dbReference type="EMBL" id="MBO1110302.1"/>
    </source>
</evidence>
<dbReference type="PANTHER" id="PTHR37469:SF3">
    <property type="entry name" value="PUTATIVE-RELATED"/>
    <property type="match status" value="1"/>
</dbReference>
<dbReference type="Gene3D" id="2.60.420.10">
    <property type="entry name" value="Maltose phosphorylase, domain 3"/>
    <property type="match status" value="1"/>
</dbReference>
<dbReference type="GO" id="GO:0005975">
    <property type="term" value="P:carbohydrate metabolic process"/>
    <property type="evidence" value="ECO:0007669"/>
    <property type="project" value="InterPro"/>
</dbReference>
<dbReference type="RefSeq" id="WP_207543089.1">
    <property type="nucleotide sequence ID" value="NZ_JAFNAA010000556.1"/>
</dbReference>
<dbReference type="PANTHER" id="PTHR37469">
    <property type="entry name" value="CELLOBIONIC ACID PHOSPHORYLASE-RELATED"/>
    <property type="match status" value="1"/>
</dbReference>
<name>A0A8I1WCJ7_PLESH</name>
<dbReference type="InterPro" id="IPR052047">
    <property type="entry name" value="GH94_Enzymes"/>
</dbReference>